<feature type="compositionally biased region" description="Pro residues" evidence="1">
    <location>
        <begin position="24"/>
        <end position="59"/>
    </location>
</feature>
<feature type="region of interest" description="Disordered" evidence="1">
    <location>
        <begin position="1"/>
        <end position="59"/>
    </location>
</feature>
<dbReference type="RefSeq" id="WP_051576723.1">
    <property type="nucleotide sequence ID" value="NZ_JACKVC010000027.1"/>
</dbReference>
<evidence type="ECO:0008006" key="5">
    <source>
        <dbReference type="Google" id="ProtNLM"/>
    </source>
</evidence>
<proteinExistence type="predicted"/>
<feature type="transmembrane region" description="Helical" evidence="2">
    <location>
        <begin position="66"/>
        <end position="89"/>
    </location>
</feature>
<dbReference type="AlphaFoldDB" id="A0AAW5TCD3"/>
<dbReference type="SUPFAM" id="SSF54427">
    <property type="entry name" value="NTF2-like"/>
    <property type="match status" value="1"/>
</dbReference>
<accession>A0AAW5TCD3</accession>
<dbReference type="InterPro" id="IPR032710">
    <property type="entry name" value="NTF2-like_dom_sf"/>
</dbReference>
<dbReference type="EMBL" id="JACKVC010000027">
    <property type="protein sequence ID" value="MCV7392409.1"/>
    <property type="molecule type" value="Genomic_DNA"/>
</dbReference>
<organism evidence="3 4">
    <name type="scientific">Mycolicibacterium porcinum</name>
    <dbReference type="NCBI Taxonomy" id="39693"/>
    <lineage>
        <taxon>Bacteria</taxon>
        <taxon>Bacillati</taxon>
        <taxon>Actinomycetota</taxon>
        <taxon>Actinomycetes</taxon>
        <taxon>Mycobacteriales</taxon>
        <taxon>Mycobacteriaceae</taxon>
        <taxon>Mycolicibacterium</taxon>
    </lineage>
</organism>
<keyword evidence="2" id="KW-0812">Transmembrane</keyword>
<evidence type="ECO:0000313" key="3">
    <source>
        <dbReference type="EMBL" id="MCV7392409.1"/>
    </source>
</evidence>
<comment type="caution">
    <text evidence="3">The sequence shown here is derived from an EMBL/GenBank/DDBJ whole genome shotgun (WGS) entry which is preliminary data.</text>
</comment>
<keyword evidence="2" id="KW-0472">Membrane</keyword>
<reference evidence="3" key="1">
    <citation type="submission" date="2020-07" db="EMBL/GenBank/DDBJ databases">
        <authorList>
            <person name="Pettersson B.M.F."/>
            <person name="Behra P.R.K."/>
            <person name="Ramesh M."/>
            <person name="Das S."/>
            <person name="Dasgupta S."/>
            <person name="Kirsebom L.A."/>
        </authorList>
    </citation>
    <scope>NUCLEOTIDE SEQUENCE</scope>
    <source>
        <strain evidence="3">DSM 44242</strain>
    </source>
</reference>
<keyword evidence="2" id="KW-1133">Transmembrane helix</keyword>
<name>A0AAW5TCD3_9MYCO</name>
<evidence type="ECO:0000313" key="4">
    <source>
        <dbReference type="Proteomes" id="UP001141659"/>
    </source>
</evidence>
<gene>
    <name evidence="3" type="ORF">H5P34_30610</name>
</gene>
<dbReference type="Proteomes" id="UP001141659">
    <property type="component" value="Unassembled WGS sequence"/>
</dbReference>
<reference evidence="3" key="2">
    <citation type="journal article" date="2022" name="BMC Genomics">
        <title>Comparative genome analysis of mycobacteria focusing on tRNA and non-coding RNA.</title>
        <authorList>
            <person name="Behra P.R.K."/>
            <person name="Pettersson B.M.F."/>
            <person name="Ramesh M."/>
            <person name="Das S."/>
            <person name="Dasgupta S."/>
            <person name="Kirsebom L.A."/>
        </authorList>
    </citation>
    <scope>NUCLEOTIDE SEQUENCE</scope>
    <source>
        <strain evidence="3">DSM 44242</strain>
    </source>
</reference>
<feature type="compositionally biased region" description="Pro residues" evidence="1">
    <location>
        <begin position="1"/>
        <end position="16"/>
    </location>
</feature>
<evidence type="ECO:0000256" key="2">
    <source>
        <dbReference type="SAM" id="Phobius"/>
    </source>
</evidence>
<evidence type="ECO:0000256" key="1">
    <source>
        <dbReference type="SAM" id="MobiDB-lite"/>
    </source>
</evidence>
<sequence>MTQPPFPYGPPQPQVPPQRFGAWPQPPAPFQPPAFPAAHVPPPGWPMPPHAQWGPPQPPPPRRRGLLIAIPIVVVGLVAAGGLGAFFLIRKSNADKITNLTYSFADAINRDDVDAATALMCTERASVFRATAGATDAPSTTEPEDPGFTVTGVTVDGDHATSTLTFDKTGKTGQLEFRKENGDWKVCGE</sequence>
<protein>
    <recommendedName>
        <fullName evidence="5">DUF4878 domain-containing protein</fullName>
    </recommendedName>
</protein>